<dbReference type="GO" id="GO:0046872">
    <property type="term" value="F:metal ion binding"/>
    <property type="evidence" value="ECO:0007669"/>
    <property type="project" value="UniProtKB-KW"/>
</dbReference>
<dbReference type="EMBL" id="CAKXYY010000029">
    <property type="protein sequence ID" value="CAH2355611.1"/>
    <property type="molecule type" value="Genomic_DNA"/>
</dbReference>
<accession>A0A9P0W119</accession>
<dbReference type="GO" id="GO:0004222">
    <property type="term" value="F:metalloendopeptidase activity"/>
    <property type="evidence" value="ECO:0007669"/>
    <property type="project" value="InterPro"/>
</dbReference>
<dbReference type="GO" id="GO:0006515">
    <property type="term" value="P:protein quality control for misfolded or incompletely synthesized proteins"/>
    <property type="evidence" value="ECO:0007669"/>
    <property type="project" value="TreeGrafter"/>
</dbReference>
<gene>
    <name evidence="8" type="ORF">CLIB1423_29S01112</name>
</gene>
<evidence type="ECO:0000256" key="6">
    <source>
        <dbReference type="RuleBase" id="RU003983"/>
    </source>
</evidence>
<evidence type="ECO:0000256" key="4">
    <source>
        <dbReference type="ARBA" id="ARBA00022833"/>
    </source>
</evidence>
<proteinExistence type="inferred from homology"/>
<evidence type="ECO:0000256" key="5">
    <source>
        <dbReference type="ARBA" id="ARBA00023049"/>
    </source>
</evidence>
<dbReference type="CDD" id="cd07331">
    <property type="entry name" value="M48C_Oma1_like"/>
    <property type="match status" value="1"/>
</dbReference>
<dbReference type="GO" id="GO:0005743">
    <property type="term" value="C:mitochondrial inner membrane"/>
    <property type="evidence" value="ECO:0007669"/>
    <property type="project" value="TreeGrafter"/>
</dbReference>
<protein>
    <submittedName>
        <fullName evidence="8">Mitochondrial metalloendopeptidase Oma1p</fullName>
    </submittedName>
</protein>
<keyword evidence="9" id="KW-1185">Reference proteome</keyword>
<keyword evidence="1 6" id="KW-0645">Protease</keyword>
<evidence type="ECO:0000256" key="2">
    <source>
        <dbReference type="ARBA" id="ARBA00022723"/>
    </source>
</evidence>
<dbReference type="InterPro" id="IPR051156">
    <property type="entry name" value="Mito/Outer_Membr_Metalloprot"/>
</dbReference>
<evidence type="ECO:0000259" key="7">
    <source>
        <dbReference type="Pfam" id="PF01435"/>
    </source>
</evidence>
<reference evidence="8" key="1">
    <citation type="submission" date="2022-03" db="EMBL/GenBank/DDBJ databases">
        <authorList>
            <person name="Legras J.-L."/>
            <person name="Devillers H."/>
            <person name="Grondin C."/>
        </authorList>
    </citation>
    <scope>NUCLEOTIDE SEQUENCE</scope>
    <source>
        <strain evidence="8">CLIB 1423</strain>
    </source>
</reference>
<keyword evidence="2" id="KW-0479">Metal-binding</keyword>
<dbReference type="GO" id="GO:0034982">
    <property type="term" value="P:mitochondrial protein processing"/>
    <property type="evidence" value="ECO:0007669"/>
    <property type="project" value="TreeGrafter"/>
</dbReference>
<dbReference type="Pfam" id="PF01435">
    <property type="entry name" value="Peptidase_M48"/>
    <property type="match status" value="1"/>
</dbReference>
<keyword evidence="4 6" id="KW-0862">Zinc</keyword>
<dbReference type="InterPro" id="IPR001915">
    <property type="entry name" value="Peptidase_M48"/>
</dbReference>
<dbReference type="Proteomes" id="UP000837801">
    <property type="component" value="Unassembled WGS sequence"/>
</dbReference>
<dbReference type="OrthoDB" id="7464992at2759"/>
<comment type="cofactor">
    <cofactor evidence="6">
        <name>Zn(2+)</name>
        <dbReference type="ChEBI" id="CHEBI:29105"/>
    </cofactor>
    <text evidence="6">Binds 1 zinc ion per subunit.</text>
</comment>
<comment type="similarity">
    <text evidence="6">Belongs to the peptidase M48 family.</text>
</comment>
<keyword evidence="3 6" id="KW-0378">Hydrolase</keyword>
<dbReference type="PANTHER" id="PTHR22726">
    <property type="entry name" value="METALLOENDOPEPTIDASE OMA1"/>
    <property type="match status" value="1"/>
</dbReference>
<keyword evidence="5 6" id="KW-0482">Metalloprotease</keyword>
<evidence type="ECO:0000313" key="9">
    <source>
        <dbReference type="Proteomes" id="UP000837801"/>
    </source>
</evidence>
<name>A0A9P0W119_9ASCO</name>
<feature type="domain" description="Peptidase M48" evidence="7">
    <location>
        <begin position="163"/>
        <end position="327"/>
    </location>
</feature>
<dbReference type="AlphaFoldDB" id="A0A9P0W119"/>
<sequence>MFQSKLFTFMFKASRSAVPKVPKSSNGSKGFSFRGFHNSPKMSAQYRRFNNSSSGSNQINLSRLLLSRNTIYAGIGVVAFCAYNLENAPVTDRLRLLWVPYWMESKIGGYSYSQILSEYKDQILPSSDPTYKTIGKVMNKLLDAAISNSSDPAQRDHLLKLDWKIHIIQVDPKKVPPNAFILPNGKIFVFSSILPICNGEDGLATVLSHELSHQLARHTSEQLSKQPFYIALSLLMYAATGVDWIGDVLINGVLRMPASREMEIEADHIGCTLMAKSCYNLGEAVKFWQRMYKWEETVASQRGAGALQEFFSTHPGTERRIENIKTWMPELRNVQEASGCYEHQFGMFMDQTSTRKFF</sequence>
<evidence type="ECO:0000256" key="1">
    <source>
        <dbReference type="ARBA" id="ARBA00022670"/>
    </source>
</evidence>
<comment type="caution">
    <text evidence="8">The sequence shown here is derived from an EMBL/GenBank/DDBJ whole genome shotgun (WGS) entry which is preliminary data.</text>
</comment>
<dbReference type="PANTHER" id="PTHR22726:SF1">
    <property type="entry name" value="METALLOENDOPEPTIDASE OMA1, MITOCHONDRIAL"/>
    <property type="match status" value="1"/>
</dbReference>
<dbReference type="Gene3D" id="3.30.2010.10">
    <property type="entry name" value="Metalloproteases ('zincins'), catalytic domain"/>
    <property type="match status" value="1"/>
</dbReference>
<evidence type="ECO:0000256" key="3">
    <source>
        <dbReference type="ARBA" id="ARBA00022801"/>
    </source>
</evidence>
<organism evidence="8 9">
    <name type="scientific">[Candida] railenensis</name>
    <dbReference type="NCBI Taxonomy" id="45579"/>
    <lineage>
        <taxon>Eukaryota</taxon>
        <taxon>Fungi</taxon>
        <taxon>Dikarya</taxon>
        <taxon>Ascomycota</taxon>
        <taxon>Saccharomycotina</taxon>
        <taxon>Pichiomycetes</taxon>
        <taxon>Debaryomycetaceae</taxon>
        <taxon>Kurtzmaniella</taxon>
    </lineage>
</organism>
<evidence type="ECO:0000313" key="8">
    <source>
        <dbReference type="EMBL" id="CAH2355611.1"/>
    </source>
</evidence>